<comment type="pathway">
    <text evidence="1">Mycotoxin biosynthesis.</text>
</comment>
<comment type="catalytic activity">
    <reaction evidence="5">
        <text>an aldehyde + NAD(+) + H2O = a carboxylate + NADH + 2 H(+)</text>
        <dbReference type="Rhea" id="RHEA:16185"/>
        <dbReference type="ChEBI" id="CHEBI:15377"/>
        <dbReference type="ChEBI" id="CHEBI:15378"/>
        <dbReference type="ChEBI" id="CHEBI:17478"/>
        <dbReference type="ChEBI" id="CHEBI:29067"/>
        <dbReference type="ChEBI" id="CHEBI:57540"/>
        <dbReference type="ChEBI" id="CHEBI:57945"/>
        <dbReference type="EC" id="1.2.1.3"/>
    </reaction>
</comment>
<dbReference type="PROSITE" id="PS00070">
    <property type="entry name" value="ALDEHYDE_DEHYDR_CYS"/>
    <property type="match status" value="1"/>
</dbReference>
<dbReference type="InterPro" id="IPR015590">
    <property type="entry name" value="Aldehyde_DH_dom"/>
</dbReference>
<evidence type="ECO:0000313" key="9">
    <source>
        <dbReference type="EMBL" id="CDM35962.1"/>
    </source>
</evidence>
<dbReference type="EMBL" id="HG792018">
    <property type="protein sequence ID" value="CDM35962.1"/>
    <property type="molecule type" value="Genomic_DNA"/>
</dbReference>
<dbReference type="OrthoDB" id="310895at2759"/>
<evidence type="ECO:0000256" key="6">
    <source>
        <dbReference type="PROSITE-ProRule" id="PRU10007"/>
    </source>
</evidence>
<keyword evidence="10" id="KW-1185">Reference proteome</keyword>
<name>W6R294_PENRF</name>
<dbReference type="SUPFAM" id="SSF53720">
    <property type="entry name" value="ALDH-like"/>
    <property type="match status" value="1"/>
</dbReference>
<dbReference type="InterPro" id="IPR016161">
    <property type="entry name" value="Ald_DH/histidinol_DH"/>
</dbReference>
<protein>
    <recommendedName>
        <fullName evidence="4">aldehyde dehydrogenase (NAD(+))</fullName>
        <ecNumber evidence="4">1.2.1.3</ecNumber>
    </recommendedName>
</protein>
<evidence type="ECO:0000256" key="3">
    <source>
        <dbReference type="ARBA" id="ARBA00023002"/>
    </source>
</evidence>
<dbReference type="AlphaFoldDB" id="W6R294"/>
<organism evidence="9 10">
    <name type="scientific">Penicillium roqueforti (strain FM164)</name>
    <dbReference type="NCBI Taxonomy" id="1365484"/>
    <lineage>
        <taxon>Eukaryota</taxon>
        <taxon>Fungi</taxon>
        <taxon>Dikarya</taxon>
        <taxon>Ascomycota</taxon>
        <taxon>Pezizomycotina</taxon>
        <taxon>Eurotiomycetes</taxon>
        <taxon>Eurotiomycetidae</taxon>
        <taxon>Eurotiales</taxon>
        <taxon>Aspergillaceae</taxon>
        <taxon>Penicillium</taxon>
    </lineage>
</organism>
<evidence type="ECO:0000313" key="10">
    <source>
        <dbReference type="Proteomes" id="UP000030686"/>
    </source>
</evidence>
<keyword evidence="3 7" id="KW-0560">Oxidoreductase</keyword>
<sequence>MSLLNSSIPITFNQLYLNGAYSASHSSESISILNPKDNTLVADGIPIADDVDVDNAVRFAEAAFNGPWSKFSATERSACFHRLINLLEEKLPEILRLDSLTTGNPVSLIPTRESNYIRNCLLYYAGWTDKQRGDYFPDDDGFVKLVRHEPIGVCVAINPYNSPVASLFIKAAPCLATGNVLIVKPSEKSPLGSLAVAALFEQAGFPPGVVQVLTGDGSTGARLASHMRVRKISFTGSVATGKKIQVAAAQSNLKRVTLELGGKSPAVIFEDANLENAVTWTINGILARTGQVCVAASRVYVQRSIASKFIDLYCARMKEAVKDIGDPQEVETKFGPLADAAAFEKVQAMIARAKNECELAVGGNRIGDQGCFLEPTVFLNPKPDAEIYKNEVFGPVSVIKTFDTEAEVIELANDTEYGLMAGVFTRDINRAMRVSSKIESGVVGVNCVSVMNIQVPFGGKKASGIGREFGEYALRAFTEPKTILINMNS</sequence>
<accession>W6R294</accession>
<evidence type="ECO:0000256" key="7">
    <source>
        <dbReference type="RuleBase" id="RU003345"/>
    </source>
</evidence>
<dbReference type="FunFam" id="3.40.605.10:FF:000007">
    <property type="entry name" value="NAD/NADP-dependent betaine aldehyde dehydrogenase"/>
    <property type="match status" value="1"/>
</dbReference>
<dbReference type="PROSITE" id="PS00687">
    <property type="entry name" value="ALDEHYDE_DEHYDR_GLU"/>
    <property type="match status" value="1"/>
</dbReference>
<dbReference type="PANTHER" id="PTHR11699">
    <property type="entry name" value="ALDEHYDE DEHYDROGENASE-RELATED"/>
    <property type="match status" value="1"/>
</dbReference>
<reference evidence="9" key="1">
    <citation type="journal article" date="2014" name="Nat. Commun.">
        <title>Multiple recent horizontal transfers of a large genomic region in cheese making fungi.</title>
        <authorList>
            <person name="Cheeseman K."/>
            <person name="Ropars J."/>
            <person name="Renault P."/>
            <person name="Dupont J."/>
            <person name="Gouzy J."/>
            <person name="Branca A."/>
            <person name="Abraham A.L."/>
            <person name="Ceppi M."/>
            <person name="Conseiller E."/>
            <person name="Debuchy R."/>
            <person name="Malagnac F."/>
            <person name="Goarin A."/>
            <person name="Silar P."/>
            <person name="Lacoste S."/>
            <person name="Sallet E."/>
            <person name="Bensimon A."/>
            <person name="Giraud T."/>
            <person name="Brygoo Y."/>
        </authorList>
    </citation>
    <scope>NUCLEOTIDE SEQUENCE [LARGE SCALE GENOMIC DNA]</scope>
    <source>
        <strain evidence="9">FM164</strain>
    </source>
</reference>
<dbReference type="Proteomes" id="UP000030686">
    <property type="component" value="Unassembled WGS sequence"/>
</dbReference>
<dbReference type="Pfam" id="PF00171">
    <property type="entry name" value="Aldedh"/>
    <property type="match status" value="1"/>
</dbReference>
<evidence type="ECO:0000259" key="8">
    <source>
        <dbReference type="Pfam" id="PF00171"/>
    </source>
</evidence>
<feature type="active site" evidence="6">
    <location>
        <position position="259"/>
    </location>
</feature>
<evidence type="ECO:0000256" key="2">
    <source>
        <dbReference type="ARBA" id="ARBA00009986"/>
    </source>
</evidence>
<dbReference type="InterPro" id="IPR029510">
    <property type="entry name" value="Ald_DH_CS_GLU"/>
</dbReference>
<dbReference type="InterPro" id="IPR016162">
    <property type="entry name" value="Ald_DH_N"/>
</dbReference>
<dbReference type="EC" id="1.2.1.3" evidence="4"/>
<gene>
    <name evidence="9" type="ORF">PROQFM164_S04g000843</name>
</gene>
<evidence type="ECO:0000256" key="1">
    <source>
        <dbReference type="ARBA" id="ARBA00004685"/>
    </source>
</evidence>
<evidence type="ECO:0000256" key="5">
    <source>
        <dbReference type="ARBA" id="ARBA00049194"/>
    </source>
</evidence>
<dbReference type="Gene3D" id="3.40.309.10">
    <property type="entry name" value="Aldehyde Dehydrogenase, Chain A, domain 2"/>
    <property type="match status" value="1"/>
</dbReference>
<feature type="domain" description="Aldehyde dehydrogenase" evidence="8">
    <location>
        <begin position="24"/>
        <end position="483"/>
    </location>
</feature>
<dbReference type="GO" id="GO:0004029">
    <property type="term" value="F:aldehyde dehydrogenase (NAD+) activity"/>
    <property type="evidence" value="ECO:0007669"/>
    <property type="project" value="UniProtKB-EC"/>
</dbReference>
<dbReference type="InterPro" id="IPR016163">
    <property type="entry name" value="Ald_DH_C"/>
</dbReference>
<dbReference type="FunFam" id="3.40.309.10:FF:000012">
    <property type="entry name" value="Betaine aldehyde dehydrogenase"/>
    <property type="match status" value="1"/>
</dbReference>
<evidence type="ECO:0000256" key="4">
    <source>
        <dbReference type="ARBA" id="ARBA00024226"/>
    </source>
</evidence>
<dbReference type="OMA" id="ESAQLDW"/>
<proteinExistence type="inferred from homology"/>
<comment type="similarity">
    <text evidence="2 7">Belongs to the aldehyde dehydrogenase family.</text>
</comment>
<dbReference type="InterPro" id="IPR016160">
    <property type="entry name" value="Ald_DH_CS_CYS"/>
</dbReference>
<dbReference type="Gene3D" id="3.40.605.10">
    <property type="entry name" value="Aldehyde Dehydrogenase, Chain A, domain 1"/>
    <property type="match status" value="1"/>
</dbReference>
<dbReference type="STRING" id="1365484.W6R294"/>